<proteinExistence type="predicted"/>
<dbReference type="PANTHER" id="PTHR43261:SF1">
    <property type="entry name" value="RIBOSOME-RELEASING FACTOR 2, MITOCHONDRIAL"/>
    <property type="match status" value="1"/>
</dbReference>
<dbReference type="Gene3D" id="3.40.50.300">
    <property type="entry name" value="P-loop containing nucleotide triphosphate hydrolases"/>
    <property type="match status" value="1"/>
</dbReference>
<dbReference type="SUPFAM" id="SSF50447">
    <property type="entry name" value="Translation proteins"/>
    <property type="match status" value="1"/>
</dbReference>
<dbReference type="RefSeq" id="WP_210089432.1">
    <property type="nucleotide sequence ID" value="NZ_JAGGKG010000010.1"/>
</dbReference>
<dbReference type="SMART" id="SM00889">
    <property type="entry name" value="EFG_IV"/>
    <property type="match status" value="1"/>
</dbReference>
<sequence length="685" mass="76716">MKQTVGLFAHVDAGKTTFAEQLLYISSSIGQAGRVDHQNAFMDRHVIEKERGITVFADQALLCWKGKTYDLIDTPGHVDFSSEMERALSVMDYAVVLISAVEGVEAHTETVWELLSKRHIPTLFFINKVDREGADINKVLRGIQRQLTTRISDFSHPLTAGSFLETWTEEQLALLAEQDDEMMEKYIEGNYDLHKDTAYFRQRWIAKFQAGQLFPCLSGSALAGTGVEMFLNMLNAVTQSRPEQVHGASAMYNQYDQSYQIEADHEPATTAPFVGKVYKIRYDKQGVRYTYMKGLAGSLKVRDTISYHIGAESFHEKITKIVLVHGEEHRSVQSVEAGELFAVCGLTALPAGTIVGCECEQKNAVFEIEPALRARVIILSGEHSRMVWTYFCRLNDEDPALQASWYEKTGEIHIAVMGLIQLEVLIRVVLERFGVAIAFDHPEIIYKETIASSVFGYGHFEPLGHYAEVHLKLEPGEVGSGIVVKNDCHPDDLAVGYQNLVLQHVQEREHHGLLTGSALTDVVITLINGRAHVKHTSGGDFREATYRALRQGLEKVESILLEPYYHVKIKAELDRAGKIMQDISQAHGKFDPPDLTDTHVIITGIVPVSAWLDYGVKLASYTQGRATMSLKLAGYFPCHEQDEVIKRIAYRKDADPEYTSSSIFCAKGQGYSVPWEEAEELMHGL</sequence>
<keyword evidence="3" id="KW-0342">GTP-binding</keyword>
<dbReference type="PROSITE" id="PS51722">
    <property type="entry name" value="G_TR_2"/>
    <property type="match status" value="1"/>
</dbReference>
<dbReference type="Gene3D" id="2.40.30.10">
    <property type="entry name" value="Translation factors"/>
    <property type="match status" value="1"/>
</dbReference>
<keyword evidence="1" id="KW-0547">Nucleotide-binding</keyword>
<dbReference type="InterPro" id="IPR000795">
    <property type="entry name" value="T_Tr_GTP-bd_dom"/>
</dbReference>
<evidence type="ECO:0000256" key="2">
    <source>
        <dbReference type="ARBA" id="ARBA00022917"/>
    </source>
</evidence>
<dbReference type="Gene3D" id="3.30.230.10">
    <property type="match status" value="1"/>
</dbReference>
<dbReference type="InterPro" id="IPR035647">
    <property type="entry name" value="EFG_III/V"/>
</dbReference>
<feature type="domain" description="Tr-type G" evidence="4">
    <location>
        <begin position="1"/>
        <end position="243"/>
    </location>
</feature>
<dbReference type="InterPro" id="IPR027417">
    <property type="entry name" value="P-loop_NTPase"/>
</dbReference>
<dbReference type="InterPro" id="IPR000640">
    <property type="entry name" value="EFG_V-like"/>
</dbReference>
<dbReference type="InterPro" id="IPR020568">
    <property type="entry name" value="Ribosomal_Su5_D2-typ_SF"/>
</dbReference>
<dbReference type="EMBL" id="JAGGKG010000010">
    <property type="protein sequence ID" value="MBP1905816.1"/>
    <property type="molecule type" value="Genomic_DNA"/>
</dbReference>
<evidence type="ECO:0000256" key="1">
    <source>
        <dbReference type="ARBA" id="ARBA00022741"/>
    </source>
</evidence>
<evidence type="ECO:0000313" key="6">
    <source>
        <dbReference type="Proteomes" id="UP001519272"/>
    </source>
</evidence>
<dbReference type="InterPro" id="IPR014721">
    <property type="entry name" value="Ribsml_uS5_D2-typ_fold_subgr"/>
</dbReference>
<keyword evidence="6" id="KW-1185">Reference proteome</keyword>
<dbReference type="InterPro" id="IPR009000">
    <property type="entry name" value="Transl_B-barrel_sf"/>
</dbReference>
<dbReference type="Gene3D" id="3.30.70.240">
    <property type="match status" value="1"/>
</dbReference>
<dbReference type="Pfam" id="PF00009">
    <property type="entry name" value="GTP_EFTU"/>
    <property type="match status" value="1"/>
</dbReference>
<dbReference type="SMART" id="SM00838">
    <property type="entry name" value="EFG_C"/>
    <property type="match status" value="1"/>
</dbReference>
<gene>
    <name evidence="5" type="ORF">J2Z32_002464</name>
</gene>
<organism evidence="5 6">
    <name type="scientific">Paenibacillus turicensis</name>
    <dbReference type="NCBI Taxonomy" id="160487"/>
    <lineage>
        <taxon>Bacteria</taxon>
        <taxon>Bacillati</taxon>
        <taxon>Bacillota</taxon>
        <taxon>Bacilli</taxon>
        <taxon>Bacillales</taxon>
        <taxon>Paenibacillaceae</taxon>
        <taxon>Paenibacillus</taxon>
    </lineage>
</organism>
<dbReference type="NCBIfam" id="TIGR00231">
    <property type="entry name" value="small_GTP"/>
    <property type="match status" value="1"/>
</dbReference>
<dbReference type="SUPFAM" id="SSF52540">
    <property type="entry name" value="P-loop containing nucleoside triphosphate hydrolases"/>
    <property type="match status" value="1"/>
</dbReference>
<accession>A0ABS4FTB3</accession>
<name>A0ABS4FTB3_9BACL</name>
<evidence type="ECO:0000259" key="4">
    <source>
        <dbReference type="PROSITE" id="PS51722"/>
    </source>
</evidence>
<comment type="caution">
    <text evidence="5">The sequence shown here is derived from an EMBL/GenBank/DDBJ whole genome shotgun (WGS) entry which is preliminary data.</text>
</comment>
<dbReference type="PANTHER" id="PTHR43261">
    <property type="entry name" value="TRANSLATION ELONGATION FACTOR G-RELATED"/>
    <property type="match status" value="1"/>
</dbReference>
<dbReference type="Pfam" id="PF00679">
    <property type="entry name" value="EFG_C"/>
    <property type="match status" value="1"/>
</dbReference>
<dbReference type="PRINTS" id="PR00315">
    <property type="entry name" value="ELONGATNFCT"/>
</dbReference>
<dbReference type="InterPro" id="IPR005225">
    <property type="entry name" value="Small_GTP-bd"/>
</dbReference>
<keyword evidence="2" id="KW-0648">Protein biosynthesis</keyword>
<dbReference type="InterPro" id="IPR005517">
    <property type="entry name" value="Transl_elong_EFG/EF2_IV"/>
</dbReference>
<dbReference type="SUPFAM" id="SSF54211">
    <property type="entry name" value="Ribosomal protein S5 domain 2-like"/>
    <property type="match status" value="1"/>
</dbReference>
<reference evidence="5 6" key="1">
    <citation type="submission" date="2021-03" db="EMBL/GenBank/DDBJ databases">
        <title>Genomic Encyclopedia of Type Strains, Phase IV (KMG-IV): sequencing the most valuable type-strain genomes for metagenomic binning, comparative biology and taxonomic classification.</title>
        <authorList>
            <person name="Goeker M."/>
        </authorList>
    </citation>
    <scope>NUCLEOTIDE SEQUENCE [LARGE SCALE GENOMIC DNA]</scope>
    <source>
        <strain evidence="5 6">DSM 14349</strain>
    </source>
</reference>
<evidence type="ECO:0000313" key="5">
    <source>
        <dbReference type="EMBL" id="MBP1905816.1"/>
    </source>
</evidence>
<protein>
    <submittedName>
        <fullName evidence="5">Small GTP-binding protein</fullName>
    </submittedName>
</protein>
<evidence type="ECO:0000256" key="3">
    <source>
        <dbReference type="ARBA" id="ARBA00023134"/>
    </source>
</evidence>
<dbReference type="Proteomes" id="UP001519272">
    <property type="component" value="Unassembled WGS sequence"/>
</dbReference>
<dbReference type="PRINTS" id="PR01037">
    <property type="entry name" value="TCRTETOQM"/>
</dbReference>
<dbReference type="Gene3D" id="3.30.70.870">
    <property type="entry name" value="Elongation Factor G (Translational Gtpase), domain 3"/>
    <property type="match status" value="1"/>
</dbReference>
<dbReference type="SUPFAM" id="SSF54980">
    <property type="entry name" value="EF-G C-terminal domain-like"/>
    <property type="match status" value="2"/>
</dbReference>
<dbReference type="Pfam" id="PF03764">
    <property type="entry name" value="EFG_IV"/>
    <property type="match status" value="1"/>
</dbReference>